<dbReference type="Proteomes" id="UP000316925">
    <property type="component" value="Unassembled WGS sequence"/>
</dbReference>
<dbReference type="PANTHER" id="PTHR30589:SF0">
    <property type="entry name" value="PHOSPHATIDYLGLYCEROL--PROLIPOPROTEIN DIACYLGLYCERYL TRANSFERASE"/>
    <property type="match status" value="1"/>
</dbReference>
<sequence length="250" mass="28499">MHPTLFKAGSFVIHTYGVFVALGFLLGLSLFLYAARKRNLEEGKILSLSLWVVASGIIGARIFYILDQLDWYLEHPQDILKVWQGGLVFYGGLLFSLIVALYFTHRHRLSFWEIADISAPPLALGISIGRIGCFFNGCCYGKPWKWGLIFSPDSPAGRVSANQPLFPTQLISSANLLIIFFILVILRRRKDFTQHIFLWFLVLYSAHRFVIEFIRADYPKVLLHLTIPQFMSVILGISSLMLMISKRRDG</sequence>
<feature type="transmembrane region" description="Helical" evidence="7">
    <location>
        <begin position="45"/>
        <end position="66"/>
    </location>
</feature>
<protein>
    <recommendedName>
        <fullName evidence="7">Phosphatidylglycerol--prolipoprotein diacylglyceryl transferase</fullName>
        <ecNumber evidence="7">2.5.1.145</ecNumber>
    </recommendedName>
</protein>
<evidence type="ECO:0000256" key="4">
    <source>
        <dbReference type="ARBA" id="ARBA00022692"/>
    </source>
</evidence>
<dbReference type="EC" id="2.5.1.145" evidence="7"/>
<keyword evidence="2 7" id="KW-1003">Cell membrane</keyword>
<comment type="caution">
    <text evidence="8">The sequence shown here is derived from an EMBL/GenBank/DDBJ whole genome shotgun (WGS) entry which is preliminary data.</text>
</comment>
<evidence type="ECO:0000313" key="8">
    <source>
        <dbReference type="EMBL" id="TET93299.1"/>
    </source>
</evidence>
<feature type="transmembrane region" description="Helical" evidence="7">
    <location>
        <begin position="86"/>
        <end position="103"/>
    </location>
</feature>
<keyword evidence="5 7" id="KW-1133">Transmembrane helix</keyword>
<dbReference type="HAMAP" id="MF_01147">
    <property type="entry name" value="Lgt"/>
    <property type="match status" value="1"/>
</dbReference>
<comment type="similarity">
    <text evidence="1 7">Belongs to the Lgt family.</text>
</comment>
<evidence type="ECO:0000256" key="1">
    <source>
        <dbReference type="ARBA" id="ARBA00007150"/>
    </source>
</evidence>
<keyword evidence="8" id="KW-0449">Lipoprotein</keyword>
<dbReference type="Pfam" id="PF01790">
    <property type="entry name" value="LGT"/>
    <property type="match status" value="1"/>
</dbReference>
<name>A0A523YPD2_UNCAE</name>
<keyword evidence="4 7" id="KW-0812">Transmembrane</keyword>
<evidence type="ECO:0000256" key="7">
    <source>
        <dbReference type="HAMAP-Rule" id="MF_01147"/>
    </source>
</evidence>
<evidence type="ECO:0000256" key="5">
    <source>
        <dbReference type="ARBA" id="ARBA00022989"/>
    </source>
</evidence>
<feature type="transmembrane region" description="Helical" evidence="7">
    <location>
        <begin position="164"/>
        <end position="184"/>
    </location>
</feature>
<feature type="transmembrane region" description="Helical" evidence="7">
    <location>
        <begin position="221"/>
        <end position="244"/>
    </location>
</feature>
<comment type="catalytic activity">
    <reaction evidence="7">
        <text>L-cysteinyl-[prolipoprotein] + a 1,2-diacyl-sn-glycero-3-phospho-(1'-sn-glycerol) = an S-1,2-diacyl-sn-glyceryl-L-cysteinyl-[prolipoprotein] + sn-glycerol 1-phosphate + H(+)</text>
        <dbReference type="Rhea" id="RHEA:56712"/>
        <dbReference type="Rhea" id="RHEA-COMP:14679"/>
        <dbReference type="Rhea" id="RHEA-COMP:14680"/>
        <dbReference type="ChEBI" id="CHEBI:15378"/>
        <dbReference type="ChEBI" id="CHEBI:29950"/>
        <dbReference type="ChEBI" id="CHEBI:57685"/>
        <dbReference type="ChEBI" id="CHEBI:64716"/>
        <dbReference type="ChEBI" id="CHEBI:140658"/>
        <dbReference type="EC" id="2.5.1.145"/>
    </reaction>
</comment>
<comment type="subcellular location">
    <subcellularLocation>
        <location evidence="7">Cell membrane</location>
        <topology evidence="7">Multi-pass membrane protein</topology>
    </subcellularLocation>
</comment>
<dbReference type="GO" id="GO:0042158">
    <property type="term" value="P:lipoprotein biosynthetic process"/>
    <property type="evidence" value="ECO:0007669"/>
    <property type="project" value="UniProtKB-UniRule"/>
</dbReference>
<accession>A0A523YPD2</accession>
<evidence type="ECO:0000313" key="9">
    <source>
        <dbReference type="Proteomes" id="UP000316925"/>
    </source>
</evidence>
<dbReference type="UniPathway" id="UPA00664"/>
<evidence type="ECO:0000256" key="2">
    <source>
        <dbReference type="ARBA" id="ARBA00022475"/>
    </source>
</evidence>
<keyword evidence="6 7" id="KW-0472">Membrane</keyword>
<feature type="transmembrane region" description="Helical" evidence="7">
    <location>
        <begin position="12"/>
        <end position="33"/>
    </location>
</feature>
<reference evidence="8 9" key="1">
    <citation type="submission" date="2019-03" db="EMBL/GenBank/DDBJ databases">
        <title>Metabolic potential of uncultured bacteria and archaea associated with petroleum seepage in deep-sea sediments.</title>
        <authorList>
            <person name="Dong X."/>
            <person name="Hubert C."/>
        </authorList>
    </citation>
    <scope>NUCLEOTIDE SEQUENCE [LARGE SCALE GENOMIC DNA]</scope>
    <source>
        <strain evidence="8">E29_bin28</strain>
    </source>
</reference>
<feature type="transmembrane region" description="Helical" evidence="7">
    <location>
        <begin position="196"/>
        <end position="215"/>
    </location>
</feature>
<dbReference type="InterPro" id="IPR001640">
    <property type="entry name" value="Lgt"/>
</dbReference>
<dbReference type="GO" id="GO:0005886">
    <property type="term" value="C:plasma membrane"/>
    <property type="evidence" value="ECO:0007669"/>
    <property type="project" value="UniProtKB-SubCell"/>
</dbReference>
<keyword evidence="3 7" id="KW-0808">Transferase</keyword>
<dbReference type="AlphaFoldDB" id="A0A523YPD2"/>
<evidence type="ECO:0000256" key="6">
    <source>
        <dbReference type="ARBA" id="ARBA00023136"/>
    </source>
</evidence>
<organism evidence="8 9">
    <name type="scientific">Aerophobetes bacterium</name>
    <dbReference type="NCBI Taxonomy" id="2030807"/>
    <lineage>
        <taxon>Bacteria</taxon>
        <taxon>Candidatus Aerophobota</taxon>
    </lineage>
</organism>
<dbReference type="EMBL" id="SOIJ01000124">
    <property type="protein sequence ID" value="TET93299.1"/>
    <property type="molecule type" value="Genomic_DNA"/>
</dbReference>
<evidence type="ECO:0000256" key="3">
    <source>
        <dbReference type="ARBA" id="ARBA00022679"/>
    </source>
</evidence>
<dbReference type="PANTHER" id="PTHR30589">
    <property type="entry name" value="PROLIPOPROTEIN DIACYLGLYCERYL TRANSFERASE"/>
    <property type="match status" value="1"/>
</dbReference>
<dbReference type="GO" id="GO:0008961">
    <property type="term" value="F:phosphatidylglycerol-prolipoprotein diacylglyceryl transferase activity"/>
    <property type="evidence" value="ECO:0007669"/>
    <property type="project" value="UniProtKB-UniRule"/>
</dbReference>
<comment type="pathway">
    <text evidence="7">Protein modification; lipoprotein biosynthesis (diacylglyceryl transfer).</text>
</comment>
<feature type="binding site" evidence="7">
    <location>
        <position position="130"/>
    </location>
    <ligand>
        <name>a 1,2-diacyl-sn-glycero-3-phospho-(1'-sn-glycerol)</name>
        <dbReference type="ChEBI" id="CHEBI:64716"/>
    </ligand>
</feature>
<comment type="function">
    <text evidence="7">Catalyzes the transfer of the diacylglyceryl group from phosphatidylglycerol to the sulfhydryl group of the N-terminal cysteine of a prolipoprotein, the first step in the formation of mature lipoproteins.</text>
</comment>
<gene>
    <name evidence="7 8" type="primary">lgt</name>
    <name evidence="8" type="ORF">E3J33_02145</name>
</gene>
<proteinExistence type="inferred from homology"/>
<dbReference type="NCBIfam" id="TIGR00544">
    <property type="entry name" value="lgt"/>
    <property type="match status" value="1"/>
</dbReference>